<evidence type="ECO:0000313" key="4">
    <source>
        <dbReference type="Proteomes" id="UP000241507"/>
    </source>
</evidence>
<feature type="domain" description="Putative beta-lactamase-inhibitor-like PepSY-like" evidence="2">
    <location>
        <begin position="126"/>
        <end position="179"/>
    </location>
</feature>
<proteinExistence type="predicted"/>
<feature type="compositionally biased region" description="Acidic residues" evidence="1">
    <location>
        <begin position="253"/>
        <end position="266"/>
    </location>
</feature>
<evidence type="ECO:0000259" key="2">
    <source>
        <dbReference type="Pfam" id="PF11396"/>
    </source>
</evidence>
<evidence type="ECO:0000313" key="3">
    <source>
        <dbReference type="EMBL" id="AVR44931.1"/>
    </source>
</evidence>
<name>A0A2R3Z3T8_9FLAO</name>
<feature type="region of interest" description="Disordered" evidence="1">
    <location>
        <begin position="242"/>
        <end position="266"/>
    </location>
</feature>
<feature type="compositionally biased region" description="Acidic residues" evidence="1">
    <location>
        <begin position="185"/>
        <end position="195"/>
    </location>
</feature>
<organism evidence="3 4">
    <name type="scientific">Christiangramia fulva</name>
    <dbReference type="NCBI Taxonomy" id="2126553"/>
    <lineage>
        <taxon>Bacteria</taxon>
        <taxon>Pseudomonadati</taxon>
        <taxon>Bacteroidota</taxon>
        <taxon>Flavobacteriia</taxon>
        <taxon>Flavobacteriales</taxon>
        <taxon>Flavobacteriaceae</taxon>
        <taxon>Christiangramia</taxon>
    </lineage>
</organism>
<dbReference type="Pfam" id="PF11396">
    <property type="entry name" value="PepSY_like"/>
    <property type="match status" value="3"/>
</dbReference>
<dbReference type="AlphaFoldDB" id="A0A2R3Z3T8"/>
<feature type="domain" description="Putative beta-lactamase-inhibitor-like PepSY-like" evidence="2">
    <location>
        <begin position="194"/>
        <end position="248"/>
    </location>
</feature>
<feature type="domain" description="Putative beta-lactamase-inhibitor-like PepSY-like" evidence="2">
    <location>
        <begin position="59"/>
        <end position="112"/>
    </location>
</feature>
<protein>
    <recommendedName>
        <fullName evidence="2">Putative beta-lactamase-inhibitor-like PepSY-like domain-containing protein</fullName>
    </recommendedName>
</protein>
<sequence>MAVIYVYFMFKCLLKSCDMKINKFLPGILLFAVLFQSCSENDNTVAPDLNAVAFSADAHVRTSTLPQSILDYITVNYPELTIIKAEVEDNENYEITLSDDTELIFNAQGEFLGIDDDNEDDFGDEHIQASALPQNILDFIHTNYPNINIEKAEMENNGNYEIKLENDLELIFDGHGNFLGQGQDENNDDQGEDHEDLSPNDLPQVIKDYITDNYPDNTIIEAEMDEEAYEITLNNGVELKFDQEGNFVSSEDGNGESEDEHESEND</sequence>
<dbReference type="InterPro" id="IPR021533">
    <property type="entry name" value="PepSY-like"/>
</dbReference>
<feature type="region of interest" description="Disordered" evidence="1">
    <location>
        <begin position="175"/>
        <end position="201"/>
    </location>
</feature>
<keyword evidence="4" id="KW-1185">Reference proteome</keyword>
<evidence type="ECO:0000256" key="1">
    <source>
        <dbReference type="SAM" id="MobiDB-lite"/>
    </source>
</evidence>
<reference evidence="4" key="1">
    <citation type="submission" date="2018-03" db="EMBL/GenBank/DDBJ databases">
        <title>Gramella fulva sp. nov., isolated from a dry surface of tidal flat.</title>
        <authorList>
            <person name="Hwang S.H."/>
            <person name="Hwang W.M."/>
            <person name="Kang K."/>
            <person name="Ahn T.-Y."/>
        </authorList>
    </citation>
    <scope>NUCLEOTIDE SEQUENCE [LARGE SCALE GENOMIC DNA]</scope>
    <source>
        <strain evidence="4">SH35</strain>
    </source>
</reference>
<dbReference type="Proteomes" id="UP000241507">
    <property type="component" value="Chromosome"/>
</dbReference>
<gene>
    <name evidence="3" type="ORF">C7S20_06415</name>
</gene>
<dbReference type="SUPFAM" id="SSF160574">
    <property type="entry name" value="BT0923-like"/>
    <property type="match status" value="2"/>
</dbReference>
<accession>A0A2R3Z3T8</accession>
<dbReference type="EMBL" id="CP028136">
    <property type="protein sequence ID" value="AVR44931.1"/>
    <property type="molecule type" value="Genomic_DNA"/>
</dbReference>
<dbReference type="KEGG" id="grs:C7S20_06415"/>
<dbReference type="Gene3D" id="3.40.1420.30">
    <property type="match status" value="3"/>
</dbReference>